<gene>
    <name evidence="2" type="ORF">ORQ98_28225</name>
</gene>
<dbReference type="Proteomes" id="UP001528823">
    <property type="component" value="Unassembled WGS sequence"/>
</dbReference>
<accession>A0ABT5UHH9</accession>
<proteinExistence type="predicted"/>
<evidence type="ECO:0000313" key="2">
    <source>
        <dbReference type="EMBL" id="MDE1465858.1"/>
    </source>
</evidence>
<comment type="caution">
    <text evidence="2">The sequence shown here is derived from an EMBL/GenBank/DDBJ whole genome shotgun (WGS) entry which is preliminary data.</text>
</comment>
<protein>
    <submittedName>
        <fullName evidence="2">Uncharacterized protein</fullName>
    </submittedName>
</protein>
<reference evidence="2 3" key="1">
    <citation type="submission" date="2022-11" db="EMBL/GenBank/DDBJ databases">
        <title>Spartinivicinus poritis sp. nov., isolated from scleractinian coral Porites lutea.</title>
        <authorList>
            <person name="Zhang G."/>
            <person name="Cai L."/>
            <person name="Wei Q."/>
        </authorList>
    </citation>
    <scope>NUCLEOTIDE SEQUENCE [LARGE SCALE GENOMIC DNA]</scope>
    <source>
        <strain evidence="2 3">A2-2</strain>
    </source>
</reference>
<organism evidence="2 3">
    <name type="scientific">Spartinivicinus poritis</name>
    <dbReference type="NCBI Taxonomy" id="2994640"/>
    <lineage>
        <taxon>Bacteria</taxon>
        <taxon>Pseudomonadati</taxon>
        <taxon>Pseudomonadota</taxon>
        <taxon>Gammaproteobacteria</taxon>
        <taxon>Oceanospirillales</taxon>
        <taxon>Zooshikellaceae</taxon>
        <taxon>Spartinivicinus</taxon>
    </lineage>
</organism>
<dbReference type="EMBL" id="JAPMOU010000094">
    <property type="protein sequence ID" value="MDE1465858.1"/>
    <property type="molecule type" value="Genomic_DNA"/>
</dbReference>
<keyword evidence="3" id="KW-1185">Reference proteome</keyword>
<evidence type="ECO:0000313" key="3">
    <source>
        <dbReference type="Proteomes" id="UP001528823"/>
    </source>
</evidence>
<dbReference type="RefSeq" id="WP_274692161.1">
    <property type="nucleotide sequence ID" value="NZ_JAPMOU010000094.1"/>
</dbReference>
<keyword evidence="1" id="KW-0812">Transmembrane</keyword>
<name>A0ABT5UHH9_9GAMM</name>
<keyword evidence="1" id="KW-0472">Membrane</keyword>
<feature type="transmembrane region" description="Helical" evidence="1">
    <location>
        <begin position="14"/>
        <end position="34"/>
    </location>
</feature>
<keyword evidence="1" id="KW-1133">Transmembrane helix</keyword>
<sequence length="88" mass="9776">MGIPSIISLIRTKLFFDFIISLCFVFSGIWLVYIGPSSNTVIKLFGQTITSTDAGVTVIFLSALVLILVTQRTLKTMELLIKAEKLHK</sequence>
<feature type="transmembrane region" description="Helical" evidence="1">
    <location>
        <begin position="54"/>
        <end position="74"/>
    </location>
</feature>
<evidence type="ECO:0000256" key="1">
    <source>
        <dbReference type="SAM" id="Phobius"/>
    </source>
</evidence>